<keyword evidence="8" id="KW-1185">Reference proteome</keyword>
<sequence>MARFWEFQQLSDDWKHVSYFDKVPRVGETAGLYIGGLAALYKEPDPLKEAGVMHVLSILDFDIGDTKQLIGLKHLHIRLQDEPQENLIKHFEETNTFIDDGLKQGGVFVHCAMGVSRSATVVCAYLMWKHGLNRDEAVKQVREGRERIYPNHGFMEQLSLYEKVLKAGSRDEKEELVRRWSRGRYPPTKL</sequence>
<protein>
    <recommendedName>
        <fullName evidence="2">protein-tyrosine-phosphatase</fullName>
        <ecNumber evidence="2">3.1.3.48</ecNumber>
    </recommendedName>
</protein>
<dbReference type="AlphaFoldDB" id="A0A9Q9AT84"/>
<dbReference type="PANTHER" id="PTHR45848:SF4">
    <property type="entry name" value="DUAL SPECIFICITY PROTEIN PHOSPHATASE 12"/>
    <property type="match status" value="1"/>
</dbReference>
<dbReference type="InterPro" id="IPR000340">
    <property type="entry name" value="Dual-sp_phosphatase_cat-dom"/>
</dbReference>
<dbReference type="GO" id="GO:0004725">
    <property type="term" value="F:protein tyrosine phosphatase activity"/>
    <property type="evidence" value="ECO:0007669"/>
    <property type="project" value="UniProtKB-EC"/>
</dbReference>
<gene>
    <name evidence="7" type="ORF">Slin15195_G049010</name>
</gene>
<evidence type="ECO:0000256" key="4">
    <source>
        <dbReference type="ARBA" id="ARBA00022912"/>
    </source>
</evidence>
<dbReference type="GO" id="GO:0005634">
    <property type="term" value="C:nucleus"/>
    <property type="evidence" value="ECO:0007669"/>
    <property type="project" value="TreeGrafter"/>
</dbReference>
<feature type="domain" description="Tyrosine specific protein phosphatases" evidence="6">
    <location>
        <begin position="85"/>
        <end position="145"/>
    </location>
</feature>
<dbReference type="Proteomes" id="UP001056384">
    <property type="component" value="Chromosome 3"/>
</dbReference>
<dbReference type="InterPro" id="IPR016130">
    <property type="entry name" value="Tyr_Pase_AS"/>
</dbReference>
<dbReference type="GO" id="GO:0008138">
    <property type="term" value="F:protein tyrosine/serine/threonine phosphatase activity"/>
    <property type="evidence" value="ECO:0007669"/>
    <property type="project" value="TreeGrafter"/>
</dbReference>
<feature type="domain" description="Tyrosine-protein phosphatase" evidence="5">
    <location>
        <begin position="23"/>
        <end position="167"/>
    </location>
</feature>
<dbReference type="InterPro" id="IPR000387">
    <property type="entry name" value="Tyr_Pase_dom"/>
</dbReference>
<evidence type="ECO:0000256" key="1">
    <source>
        <dbReference type="ARBA" id="ARBA00008601"/>
    </source>
</evidence>
<dbReference type="Pfam" id="PF00782">
    <property type="entry name" value="DSPc"/>
    <property type="match status" value="1"/>
</dbReference>
<evidence type="ECO:0000313" key="8">
    <source>
        <dbReference type="Proteomes" id="UP001056384"/>
    </source>
</evidence>
<dbReference type="PROSITE" id="PS50054">
    <property type="entry name" value="TYR_PHOSPHATASE_DUAL"/>
    <property type="match status" value="1"/>
</dbReference>
<accession>A0A9Q9AT84</accession>
<organism evidence="7 8">
    <name type="scientific">Septoria linicola</name>
    <dbReference type="NCBI Taxonomy" id="215465"/>
    <lineage>
        <taxon>Eukaryota</taxon>
        <taxon>Fungi</taxon>
        <taxon>Dikarya</taxon>
        <taxon>Ascomycota</taxon>
        <taxon>Pezizomycotina</taxon>
        <taxon>Dothideomycetes</taxon>
        <taxon>Dothideomycetidae</taxon>
        <taxon>Mycosphaerellales</taxon>
        <taxon>Mycosphaerellaceae</taxon>
        <taxon>Septoria</taxon>
    </lineage>
</organism>
<dbReference type="PROSITE" id="PS50056">
    <property type="entry name" value="TYR_PHOSPHATASE_2"/>
    <property type="match status" value="1"/>
</dbReference>
<dbReference type="PANTHER" id="PTHR45848">
    <property type="entry name" value="DUAL SPECIFICITY PROTEIN PHOSPHATASE 12 FAMILY MEMBER"/>
    <property type="match status" value="1"/>
</dbReference>
<dbReference type="InterPro" id="IPR003595">
    <property type="entry name" value="Tyr_Pase_cat"/>
</dbReference>
<comment type="similarity">
    <text evidence="1">Belongs to the protein-tyrosine phosphatase family. Non-receptor class dual specificity subfamily.</text>
</comment>
<evidence type="ECO:0000256" key="2">
    <source>
        <dbReference type="ARBA" id="ARBA00013064"/>
    </source>
</evidence>
<keyword evidence="4" id="KW-0904">Protein phosphatase</keyword>
<dbReference type="InterPro" id="IPR029021">
    <property type="entry name" value="Prot-tyrosine_phosphatase-like"/>
</dbReference>
<dbReference type="SUPFAM" id="SSF52799">
    <property type="entry name" value="(Phosphotyrosine protein) phosphatases II"/>
    <property type="match status" value="1"/>
</dbReference>
<dbReference type="Gene3D" id="3.90.190.10">
    <property type="entry name" value="Protein tyrosine phosphatase superfamily"/>
    <property type="match status" value="1"/>
</dbReference>
<dbReference type="EMBL" id="CP099420">
    <property type="protein sequence ID" value="USW51582.1"/>
    <property type="molecule type" value="Genomic_DNA"/>
</dbReference>
<evidence type="ECO:0000259" key="5">
    <source>
        <dbReference type="PROSITE" id="PS50054"/>
    </source>
</evidence>
<keyword evidence="3" id="KW-0378">Hydrolase</keyword>
<evidence type="ECO:0000259" key="6">
    <source>
        <dbReference type="PROSITE" id="PS50056"/>
    </source>
</evidence>
<reference evidence="7" key="1">
    <citation type="submission" date="2022-06" db="EMBL/GenBank/DDBJ databases">
        <title>Complete genome sequences of two strains of the flax pathogen Septoria linicola.</title>
        <authorList>
            <person name="Lapalu N."/>
            <person name="Simon A."/>
            <person name="Demenou B."/>
            <person name="Paumier D."/>
            <person name="Guillot M.-P."/>
            <person name="Gout L."/>
            <person name="Valade R."/>
        </authorList>
    </citation>
    <scope>NUCLEOTIDE SEQUENCE</scope>
    <source>
        <strain evidence="7">SE15195</strain>
    </source>
</reference>
<evidence type="ECO:0000313" key="7">
    <source>
        <dbReference type="EMBL" id="USW51582.1"/>
    </source>
</evidence>
<dbReference type="SMART" id="SM00404">
    <property type="entry name" value="PTPc_motif"/>
    <property type="match status" value="1"/>
</dbReference>
<proteinExistence type="inferred from homology"/>
<dbReference type="PROSITE" id="PS00383">
    <property type="entry name" value="TYR_PHOSPHATASE_1"/>
    <property type="match status" value="1"/>
</dbReference>
<dbReference type="InterPro" id="IPR020422">
    <property type="entry name" value="TYR_PHOSPHATASE_DUAL_dom"/>
</dbReference>
<dbReference type="SMART" id="SM00195">
    <property type="entry name" value="DSPc"/>
    <property type="match status" value="1"/>
</dbReference>
<evidence type="ECO:0000256" key="3">
    <source>
        <dbReference type="ARBA" id="ARBA00022801"/>
    </source>
</evidence>
<dbReference type="EC" id="3.1.3.48" evidence="2"/>
<name>A0A9Q9AT84_9PEZI</name>